<dbReference type="InterPro" id="IPR036259">
    <property type="entry name" value="MFS_trans_sf"/>
</dbReference>
<dbReference type="SUPFAM" id="SSF103473">
    <property type="entry name" value="MFS general substrate transporter"/>
    <property type="match status" value="1"/>
</dbReference>
<dbReference type="InterPro" id="IPR050171">
    <property type="entry name" value="MFS_Transporters"/>
</dbReference>
<evidence type="ECO:0000256" key="1">
    <source>
        <dbReference type="ARBA" id="ARBA00004651"/>
    </source>
</evidence>
<feature type="transmembrane region" description="Helical" evidence="7">
    <location>
        <begin position="102"/>
        <end position="123"/>
    </location>
</feature>
<dbReference type="GO" id="GO:0022857">
    <property type="term" value="F:transmembrane transporter activity"/>
    <property type="evidence" value="ECO:0007669"/>
    <property type="project" value="InterPro"/>
</dbReference>
<feature type="transmembrane region" description="Helical" evidence="7">
    <location>
        <begin position="279"/>
        <end position="298"/>
    </location>
</feature>
<keyword evidence="2" id="KW-0813">Transport</keyword>
<evidence type="ECO:0000313" key="8">
    <source>
        <dbReference type="EMBL" id="GFE27235.1"/>
    </source>
</evidence>
<dbReference type="Proteomes" id="UP000429552">
    <property type="component" value="Unassembled WGS sequence"/>
</dbReference>
<feature type="transmembrane region" description="Helical" evidence="7">
    <location>
        <begin position="374"/>
        <end position="393"/>
    </location>
</feature>
<sequence>MSLRILPPAGAPRVLAAAQLSNSVGDGAFYVCSALYFTRVIGLSPTQIGLGLTVAWAVGSVAGVPLGALADRRGPRGTAVLLALATSIAVASFLFIRSFVPFFVVVCLYATAQCGLAAARQALLAGLVDRSARTGVLAHLQSTLNAGLALGAALGGLALQYDTQEAYLAVFALDAVGFLSCTAVLLLLPAVAPVPVRTGGEPRFAVLRDRPYAVLTFLNAVLLLRMPLLSLAIPLWIVARTDAPSWLVSALFVLNTLGVMAFQVRTARTVTGLRSASRAVWHSCLIMLVSCLVFALSAAGLGPWGAGAVLVVGAVLQLVGEMLQSAGSWQISFDLAPDRQVGQYQGFFGTGVPLARTLGPLLLTSLLVTWGVPGWLVLGALFLVTGLGMGAVVRWAERDRARGCGPSADGAEEAAPVTAQAS</sequence>
<keyword evidence="5 7" id="KW-1133">Transmembrane helix</keyword>
<dbReference type="GO" id="GO:0005886">
    <property type="term" value="C:plasma membrane"/>
    <property type="evidence" value="ECO:0007669"/>
    <property type="project" value="UniProtKB-SubCell"/>
</dbReference>
<accession>A0A640TYT9</accession>
<evidence type="ECO:0000256" key="6">
    <source>
        <dbReference type="ARBA" id="ARBA00023136"/>
    </source>
</evidence>
<name>A0A640TYT9_STRNI</name>
<evidence type="ECO:0000256" key="2">
    <source>
        <dbReference type="ARBA" id="ARBA00022448"/>
    </source>
</evidence>
<dbReference type="PANTHER" id="PTHR23517">
    <property type="entry name" value="RESISTANCE PROTEIN MDTM, PUTATIVE-RELATED-RELATED"/>
    <property type="match status" value="1"/>
</dbReference>
<organism evidence="8 10">
    <name type="scientific">Streptomyces nigrescens</name>
    <dbReference type="NCBI Taxonomy" id="1920"/>
    <lineage>
        <taxon>Bacteria</taxon>
        <taxon>Bacillati</taxon>
        <taxon>Actinomycetota</taxon>
        <taxon>Actinomycetes</taxon>
        <taxon>Kitasatosporales</taxon>
        <taxon>Streptomycetaceae</taxon>
        <taxon>Streptomyces</taxon>
    </lineage>
</organism>
<reference evidence="9 11" key="2">
    <citation type="submission" date="2022-12" db="EMBL/GenBank/DDBJ databases">
        <authorList>
            <person name="Ruckert C."/>
            <person name="Busche T."/>
            <person name="Kalinowski J."/>
            <person name="Wittmann C."/>
        </authorList>
    </citation>
    <scope>NUCLEOTIDE SEQUENCE [LARGE SCALE GENOMIC DNA]</scope>
    <source>
        <strain evidence="9 11">DSM 40555</strain>
    </source>
</reference>
<evidence type="ECO:0000313" key="9">
    <source>
        <dbReference type="EMBL" id="WAU01323.1"/>
    </source>
</evidence>
<keyword evidence="6 7" id="KW-0472">Membrane</keyword>
<dbReference type="Proteomes" id="UP001210609">
    <property type="component" value="Chromosome"/>
</dbReference>
<dbReference type="AlphaFoldDB" id="A0A640TYT9"/>
<feature type="transmembrane region" description="Helical" evidence="7">
    <location>
        <begin position="48"/>
        <end position="70"/>
    </location>
</feature>
<feature type="transmembrane region" description="Helical" evidence="7">
    <location>
        <begin position="245"/>
        <end position="267"/>
    </location>
</feature>
<evidence type="ECO:0000313" key="10">
    <source>
        <dbReference type="Proteomes" id="UP000429552"/>
    </source>
</evidence>
<protein>
    <submittedName>
        <fullName evidence="8">MFS transporter</fullName>
    </submittedName>
</protein>
<feature type="transmembrane region" description="Helical" evidence="7">
    <location>
        <begin position="167"/>
        <end position="191"/>
    </location>
</feature>
<keyword evidence="11" id="KW-1185">Reference proteome</keyword>
<dbReference type="EMBL" id="CP114202">
    <property type="protein sequence ID" value="WAU01323.1"/>
    <property type="molecule type" value="Genomic_DNA"/>
</dbReference>
<evidence type="ECO:0000313" key="11">
    <source>
        <dbReference type="Proteomes" id="UP001210609"/>
    </source>
</evidence>
<keyword evidence="3" id="KW-1003">Cell membrane</keyword>
<reference evidence="8 10" key="1">
    <citation type="submission" date="2019-12" db="EMBL/GenBank/DDBJ databases">
        <title>Whole genome shotgun sequence of Streptomyces libani subsp. libani NBRC 13452.</title>
        <authorList>
            <person name="Ichikawa N."/>
            <person name="Kimura A."/>
            <person name="Kitahashi Y."/>
            <person name="Komaki H."/>
            <person name="Tamura T."/>
        </authorList>
    </citation>
    <scope>NUCLEOTIDE SEQUENCE [LARGE SCALE GENOMIC DNA]</scope>
    <source>
        <strain evidence="8 10">NBRC 13452</strain>
    </source>
</reference>
<dbReference type="EMBL" id="BLIP01000003">
    <property type="protein sequence ID" value="GFE27235.1"/>
    <property type="molecule type" value="Genomic_DNA"/>
</dbReference>
<dbReference type="Pfam" id="PF07690">
    <property type="entry name" value="MFS_1"/>
    <property type="match status" value="1"/>
</dbReference>
<evidence type="ECO:0000256" key="4">
    <source>
        <dbReference type="ARBA" id="ARBA00022692"/>
    </source>
</evidence>
<evidence type="ECO:0000256" key="7">
    <source>
        <dbReference type="SAM" id="Phobius"/>
    </source>
</evidence>
<comment type="subcellular location">
    <subcellularLocation>
        <location evidence="1">Cell membrane</location>
        <topology evidence="1">Multi-pass membrane protein</topology>
    </subcellularLocation>
</comment>
<evidence type="ECO:0000256" key="5">
    <source>
        <dbReference type="ARBA" id="ARBA00022989"/>
    </source>
</evidence>
<dbReference type="Gene3D" id="1.20.1250.20">
    <property type="entry name" value="MFS general substrate transporter like domains"/>
    <property type="match status" value="1"/>
</dbReference>
<dbReference type="PANTHER" id="PTHR23517:SF3">
    <property type="entry name" value="INTEGRAL MEMBRANE TRANSPORT PROTEIN"/>
    <property type="match status" value="1"/>
</dbReference>
<keyword evidence="4 7" id="KW-0812">Transmembrane</keyword>
<evidence type="ECO:0000256" key="3">
    <source>
        <dbReference type="ARBA" id="ARBA00022475"/>
    </source>
</evidence>
<gene>
    <name evidence="8" type="ORF">Sliba_76880</name>
    <name evidence="9" type="ORF">STRLI_007651</name>
</gene>
<dbReference type="RefSeq" id="WP_159491853.1">
    <property type="nucleotide sequence ID" value="NZ_BLIP01000003.1"/>
</dbReference>
<feature type="transmembrane region" description="Helical" evidence="7">
    <location>
        <begin position="77"/>
        <end position="96"/>
    </location>
</feature>
<feature type="transmembrane region" description="Helical" evidence="7">
    <location>
        <begin position="144"/>
        <end position="161"/>
    </location>
</feature>
<dbReference type="InterPro" id="IPR011701">
    <property type="entry name" value="MFS"/>
</dbReference>
<proteinExistence type="predicted"/>
<feature type="transmembrane region" description="Helical" evidence="7">
    <location>
        <begin position="212"/>
        <end position="239"/>
    </location>
</feature>